<keyword evidence="1" id="KW-0812">Transmembrane</keyword>
<evidence type="ECO:0000256" key="1">
    <source>
        <dbReference type="SAM" id="Phobius"/>
    </source>
</evidence>
<proteinExistence type="predicted"/>
<name>A0A9X3IP08_9HYPH</name>
<sequence>MIVRPTRTRPSARDILWLWLGIVLLWLSFASVLLITGAKILDIVIEQVRP</sequence>
<organism evidence="2 3">
    <name type="scientific">Kaistia nematophila</name>
    <dbReference type="NCBI Taxonomy" id="2994654"/>
    <lineage>
        <taxon>Bacteria</taxon>
        <taxon>Pseudomonadati</taxon>
        <taxon>Pseudomonadota</taxon>
        <taxon>Alphaproteobacteria</taxon>
        <taxon>Hyphomicrobiales</taxon>
        <taxon>Kaistiaceae</taxon>
        <taxon>Kaistia</taxon>
    </lineage>
</organism>
<keyword evidence="3" id="KW-1185">Reference proteome</keyword>
<dbReference type="Proteomes" id="UP001144805">
    <property type="component" value="Unassembled WGS sequence"/>
</dbReference>
<accession>A0A9X3IP08</accession>
<dbReference type="EMBL" id="JAPKNK010000010">
    <property type="protein sequence ID" value="MCX5571460.1"/>
    <property type="molecule type" value="Genomic_DNA"/>
</dbReference>
<gene>
    <name evidence="2" type="ORF">OSH07_19835</name>
</gene>
<comment type="caution">
    <text evidence="2">The sequence shown here is derived from an EMBL/GenBank/DDBJ whole genome shotgun (WGS) entry which is preliminary data.</text>
</comment>
<evidence type="ECO:0000313" key="3">
    <source>
        <dbReference type="Proteomes" id="UP001144805"/>
    </source>
</evidence>
<dbReference type="RefSeq" id="WP_266340420.1">
    <property type="nucleotide sequence ID" value="NZ_JAPKNK010000010.1"/>
</dbReference>
<dbReference type="AlphaFoldDB" id="A0A9X3IP08"/>
<protein>
    <recommendedName>
        <fullName evidence="4">DUF2474 domain-containing protein</fullName>
    </recommendedName>
</protein>
<keyword evidence="1" id="KW-1133">Transmembrane helix</keyword>
<evidence type="ECO:0000313" key="2">
    <source>
        <dbReference type="EMBL" id="MCX5571460.1"/>
    </source>
</evidence>
<keyword evidence="1" id="KW-0472">Membrane</keyword>
<feature type="transmembrane region" description="Helical" evidence="1">
    <location>
        <begin position="15"/>
        <end position="35"/>
    </location>
</feature>
<reference evidence="2" key="1">
    <citation type="submission" date="2022-11" db="EMBL/GenBank/DDBJ databases">
        <title>Biodiversity and phylogenetic relationships of bacteria.</title>
        <authorList>
            <person name="Machado R.A.R."/>
            <person name="Bhat A."/>
            <person name="Loulou A."/>
            <person name="Kallel S."/>
        </authorList>
    </citation>
    <scope>NUCLEOTIDE SEQUENCE</scope>
    <source>
        <strain evidence="2">K-TC2</strain>
    </source>
</reference>
<evidence type="ECO:0008006" key="4">
    <source>
        <dbReference type="Google" id="ProtNLM"/>
    </source>
</evidence>